<evidence type="ECO:0000256" key="2">
    <source>
        <dbReference type="ARBA" id="ARBA00022679"/>
    </source>
</evidence>
<comment type="catalytic activity">
    <reaction evidence="6">
        <text>a fatty acyl-[ACP] + S-adenosyl-L-methionine = an N-acyl-L-homoserine lactone + S-methyl-5'-thioadenosine + holo-[ACP] + H(+)</text>
        <dbReference type="Rhea" id="RHEA:10096"/>
        <dbReference type="Rhea" id="RHEA-COMP:9685"/>
        <dbReference type="Rhea" id="RHEA-COMP:14125"/>
        <dbReference type="ChEBI" id="CHEBI:15378"/>
        <dbReference type="ChEBI" id="CHEBI:17509"/>
        <dbReference type="ChEBI" id="CHEBI:55474"/>
        <dbReference type="ChEBI" id="CHEBI:59789"/>
        <dbReference type="ChEBI" id="CHEBI:64479"/>
        <dbReference type="ChEBI" id="CHEBI:138651"/>
        <dbReference type="EC" id="2.3.1.184"/>
    </reaction>
</comment>
<comment type="similarity">
    <text evidence="5 6">Belongs to the autoinducer synthase family.</text>
</comment>
<evidence type="ECO:0000256" key="5">
    <source>
        <dbReference type="PROSITE-ProRule" id="PRU00533"/>
    </source>
</evidence>
<organism evidence="7 8">
    <name type="scientific">Chelatococcus reniformis</name>
    <dbReference type="NCBI Taxonomy" id="1494448"/>
    <lineage>
        <taxon>Bacteria</taxon>
        <taxon>Pseudomonadati</taxon>
        <taxon>Pseudomonadota</taxon>
        <taxon>Alphaproteobacteria</taxon>
        <taxon>Hyphomicrobiales</taxon>
        <taxon>Chelatococcaceae</taxon>
        <taxon>Chelatococcus</taxon>
    </lineage>
</organism>
<dbReference type="PROSITE" id="PS51187">
    <property type="entry name" value="AUTOINDUCER_SYNTH_2"/>
    <property type="match status" value="1"/>
</dbReference>
<keyword evidence="8" id="KW-1185">Reference proteome</keyword>
<protein>
    <recommendedName>
        <fullName evidence="6">Acyl-homoserine-lactone synthase</fullName>
        <ecNumber evidence="6">2.3.1.184</ecNumber>
    </recommendedName>
    <alternativeName>
        <fullName evidence="6">Autoinducer synthesis protein</fullName>
    </alternativeName>
</protein>
<dbReference type="GO" id="GO:0007165">
    <property type="term" value="P:signal transduction"/>
    <property type="evidence" value="ECO:0007669"/>
    <property type="project" value="TreeGrafter"/>
</dbReference>
<name>A0A916UVU2_9HYPH</name>
<evidence type="ECO:0000256" key="4">
    <source>
        <dbReference type="ARBA" id="ARBA00022929"/>
    </source>
</evidence>
<dbReference type="Proteomes" id="UP000637002">
    <property type="component" value="Unassembled WGS sequence"/>
</dbReference>
<evidence type="ECO:0000256" key="1">
    <source>
        <dbReference type="ARBA" id="ARBA00022654"/>
    </source>
</evidence>
<comment type="caution">
    <text evidence="7">The sequence shown here is derived from an EMBL/GenBank/DDBJ whole genome shotgun (WGS) entry which is preliminary data.</text>
</comment>
<evidence type="ECO:0000256" key="3">
    <source>
        <dbReference type="ARBA" id="ARBA00022691"/>
    </source>
</evidence>
<dbReference type="Gene3D" id="3.40.630.30">
    <property type="match status" value="1"/>
</dbReference>
<dbReference type="PANTHER" id="PTHR39322">
    <property type="entry name" value="ACYL-HOMOSERINE-LACTONE SYNTHASE"/>
    <property type="match status" value="1"/>
</dbReference>
<accession>A0A916UVU2</accession>
<proteinExistence type="inferred from homology"/>
<dbReference type="InterPro" id="IPR001690">
    <property type="entry name" value="Autoind_synthase"/>
</dbReference>
<evidence type="ECO:0000313" key="8">
    <source>
        <dbReference type="Proteomes" id="UP000637002"/>
    </source>
</evidence>
<reference evidence="7" key="2">
    <citation type="submission" date="2020-09" db="EMBL/GenBank/DDBJ databases">
        <authorList>
            <person name="Sun Q."/>
            <person name="Zhou Y."/>
        </authorList>
    </citation>
    <scope>NUCLEOTIDE SEQUENCE</scope>
    <source>
        <strain evidence="7">CGMCC 1.12919</strain>
    </source>
</reference>
<keyword evidence="2 6" id="KW-0808">Transferase</keyword>
<dbReference type="GO" id="GO:0009372">
    <property type="term" value="P:quorum sensing"/>
    <property type="evidence" value="ECO:0007669"/>
    <property type="project" value="UniProtKB-UniRule"/>
</dbReference>
<evidence type="ECO:0000313" key="7">
    <source>
        <dbReference type="EMBL" id="GGC89604.1"/>
    </source>
</evidence>
<reference evidence="7" key="1">
    <citation type="journal article" date="2014" name="Int. J. Syst. Evol. Microbiol.">
        <title>Complete genome sequence of Corynebacterium casei LMG S-19264T (=DSM 44701T), isolated from a smear-ripened cheese.</title>
        <authorList>
            <consortium name="US DOE Joint Genome Institute (JGI-PGF)"/>
            <person name="Walter F."/>
            <person name="Albersmeier A."/>
            <person name="Kalinowski J."/>
            <person name="Ruckert C."/>
        </authorList>
    </citation>
    <scope>NUCLEOTIDE SEQUENCE</scope>
    <source>
        <strain evidence="7">CGMCC 1.12919</strain>
    </source>
</reference>
<sequence>MRWHKLRKPDGREIDQFDTEDAVHIIEHAADGSVEAYSRLLPTMKPHLLTHVYPEILQGAPAPQGPTIWELTRCAVPVSKSETRAFDPRTRRIMLAVVETSLRMGVTGLVMEGRLWSLQRLMEYGWDIVPLASPVMYDDYEIAPFFAYVDEAMLHSTREALGIYEPVLEPVPSLLVA</sequence>
<dbReference type="EMBL" id="BMGG01000011">
    <property type="protein sequence ID" value="GGC89604.1"/>
    <property type="molecule type" value="Genomic_DNA"/>
</dbReference>
<keyword evidence="3 6" id="KW-0949">S-adenosyl-L-methionine</keyword>
<gene>
    <name evidence="7" type="ORF">GCM10010994_54310</name>
</gene>
<dbReference type="EC" id="2.3.1.184" evidence="6"/>
<dbReference type="InterPro" id="IPR016181">
    <property type="entry name" value="Acyl_CoA_acyltransferase"/>
</dbReference>
<dbReference type="PRINTS" id="PR01549">
    <property type="entry name" value="AUTOINDCRSYN"/>
</dbReference>
<dbReference type="GO" id="GO:0061579">
    <property type="term" value="F:N-acyl homoserine lactone synthase activity"/>
    <property type="evidence" value="ECO:0007669"/>
    <property type="project" value="UniProtKB-UniRule"/>
</dbReference>
<dbReference type="Pfam" id="PF00765">
    <property type="entry name" value="Autoind_synth"/>
    <property type="match status" value="1"/>
</dbReference>
<evidence type="ECO:0000256" key="6">
    <source>
        <dbReference type="RuleBase" id="RU361135"/>
    </source>
</evidence>
<dbReference type="PANTHER" id="PTHR39322:SF1">
    <property type="entry name" value="ISOVALERYL-HOMOSERINE LACTONE SYNTHASE"/>
    <property type="match status" value="1"/>
</dbReference>
<keyword evidence="4 5" id="KW-0071">Autoinducer synthesis</keyword>
<keyword evidence="1 5" id="KW-0673">Quorum sensing</keyword>
<dbReference type="SUPFAM" id="SSF55729">
    <property type="entry name" value="Acyl-CoA N-acyltransferases (Nat)"/>
    <property type="match status" value="1"/>
</dbReference>
<dbReference type="AlphaFoldDB" id="A0A916UVU2"/>